<dbReference type="Pfam" id="PF01863">
    <property type="entry name" value="YgjP-like"/>
    <property type="match status" value="1"/>
</dbReference>
<organism evidence="2 3">
    <name type="scientific">Halobacillus yeomjeoni</name>
    <dbReference type="NCBI Taxonomy" id="311194"/>
    <lineage>
        <taxon>Bacteria</taxon>
        <taxon>Bacillati</taxon>
        <taxon>Bacillota</taxon>
        <taxon>Bacilli</taxon>
        <taxon>Bacillales</taxon>
        <taxon>Bacillaceae</taxon>
        <taxon>Halobacillus</taxon>
    </lineage>
</organism>
<feature type="domain" description="YgjP-like metallopeptidase" evidence="1">
    <location>
        <begin position="24"/>
        <end position="147"/>
    </location>
</feature>
<keyword evidence="3" id="KW-1185">Reference proteome</keyword>
<name>A0A931MTZ9_9BACI</name>
<evidence type="ECO:0000313" key="3">
    <source>
        <dbReference type="Proteomes" id="UP000614490"/>
    </source>
</evidence>
<proteinExistence type="predicted"/>
<gene>
    <name evidence="2" type="ORF">H0267_01550</name>
</gene>
<dbReference type="Proteomes" id="UP000614490">
    <property type="component" value="Unassembled WGS sequence"/>
</dbReference>
<dbReference type="InterPro" id="IPR002725">
    <property type="entry name" value="YgjP-like_metallopeptidase"/>
</dbReference>
<comment type="caution">
    <text evidence="2">The sequence shown here is derived from an EMBL/GenBank/DDBJ whole genome shotgun (WGS) entry which is preliminary data.</text>
</comment>
<dbReference type="RefSeq" id="WP_197315527.1">
    <property type="nucleotide sequence ID" value="NZ_JADZSC010000001.1"/>
</dbReference>
<evidence type="ECO:0000313" key="2">
    <source>
        <dbReference type="EMBL" id="MBH0228884.1"/>
    </source>
</evidence>
<dbReference type="EMBL" id="JADZSC010000001">
    <property type="protein sequence ID" value="MBH0228884.1"/>
    <property type="molecule type" value="Genomic_DNA"/>
</dbReference>
<reference evidence="2 3" key="1">
    <citation type="journal article" date="2005" name="Int. J. Syst. Evol. Microbiol.">
        <title>Halobacillus yeomjeoni sp. nov., isolated from a marine solar saltern in Korea.</title>
        <authorList>
            <person name="Yoon J.H."/>
            <person name="Kang S.J."/>
            <person name="Lee C.H."/>
            <person name="Oh H.W."/>
            <person name="Oh T.K."/>
        </authorList>
    </citation>
    <scope>NUCLEOTIDE SEQUENCE [LARGE SCALE GENOMIC DNA]</scope>
    <source>
        <strain evidence="2 3">KCTC 3957</strain>
    </source>
</reference>
<protein>
    <submittedName>
        <fullName evidence="2">DUF45 domain-containing protein</fullName>
    </submittedName>
</protein>
<dbReference type="AlphaFoldDB" id="A0A931MTZ9"/>
<accession>A0A931MTZ9</accession>
<evidence type="ECO:0000259" key="1">
    <source>
        <dbReference type="Pfam" id="PF01863"/>
    </source>
</evidence>
<sequence length="196" mass="23265">MPMVTDQSKTIHYDVHKMPDIHFVKIYIDELNGIQVTASPSRALPKIEKFLHKKKEWIHERWCSLHDDLYVIDELEMKEGQRIPYLGRLYKLHISTTDKDQPDFAFNKGSFHFTYPEEMEKEAVIDHMKRLMNQWLKEKAGVKFNELHSASIAVEEDLHRLGGVGEEQVHLNWRMIQRSKPEIKNIIKQLENRETC</sequence>